<dbReference type="AlphaFoldDB" id="A0A2X3ILR9"/>
<evidence type="ECO:0000313" key="3">
    <source>
        <dbReference type="Proteomes" id="UP000250675"/>
    </source>
</evidence>
<gene>
    <name evidence="2" type="ORF">NCTC9645_06046</name>
</gene>
<proteinExistence type="predicted"/>
<evidence type="ECO:0000256" key="1">
    <source>
        <dbReference type="SAM" id="Phobius"/>
    </source>
</evidence>
<sequence length="143" mass="15874">MNYRGALYLLTGVGDIVYPGLALDGLQCKAAQAGRGYEITAWGGWQDKREMRLAVYPLSSEKTLLSRLLFLPQFIPAGHSPISWTFLLVTIHVLIGTLWSLTLITATRYAAGILKKPAVVKWMDRTTGCLFLLFAAKLAMSRR</sequence>
<feature type="transmembrane region" description="Helical" evidence="1">
    <location>
        <begin position="82"/>
        <end position="101"/>
    </location>
</feature>
<accession>A0A2X3ILR9</accession>
<name>A0A2X3ILR9_KLEPN</name>
<organism evidence="2 3">
    <name type="scientific">Klebsiella pneumoniae</name>
    <dbReference type="NCBI Taxonomy" id="573"/>
    <lineage>
        <taxon>Bacteria</taxon>
        <taxon>Pseudomonadati</taxon>
        <taxon>Pseudomonadota</taxon>
        <taxon>Gammaproteobacteria</taxon>
        <taxon>Enterobacterales</taxon>
        <taxon>Enterobacteriaceae</taxon>
        <taxon>Klebsiella/Raoultella group</taxon>
        <taxon>Klebsiella</taxon>
        <taxon>Klebsiella pneumoniae complex</taxon>
    </lineage>
</organism>
<keyword evidence="1" id="KW-0812">Transmembrane</keyword>
<dbReference type="Proteomes" id="UP000250675">
    <property type="component" value="Unassembled WGS sequence"/>
</dbReference>
<evidence type="ECO:0000313" key="2">
    <source>
        <dbReference type="EMBL" id="SQC87906.1"/>
    </source>
</evidence>
<reference evidence="2 3" key="1">
    <citation type="submission" date="2018-06" db="EMBL/GenBank/DDBJ databases">
        <authorList>
            <consortium name="Pathogen Informatics"/>
            <person name="Doyle S."/>
        </authorList>
    </citation>
    <scope>NUCLEOTIDE SEQUENCE [LARGE SCALE GENOMIC DNA]</scope>
    <source>
        <strain evidence="2 3">NCTC9645</strain>
    </source>
</reference>
<keyword evidence="1" id="KW-1133">Transmembrane helix</keyword>
<keyword evidence="1" id="KW-0472">Membrane</keyword>
<protein>
    <submittedName>
        <fullName evidence="2">Translocator protein, LysE family</fullName>
    </submittedName>
</protein>
<dbReference type="EMBL" id="UASO01000010">
    <property type="protein sequence ID" value="SQC87906.1"/>
    <property type="molecule type" value="Genomic_DNA"/>
</dbReference>